<dbReference type="AlphaFoldDB" id="A0A6G8AN54"/>
<evidence type="ECO:0000256" key="6">
    <source>
        <dbReference type="ARBA" id="ARBA00034125"/>
    </source>
</evidence>
<dbReference type="EMBL" id="CP049886">
    <property type="protein sequence ID" value="QIL46372.1"/>
    <property type="molecule type" value="Genomic_DNA"/>
</dbReference>
<feature type="transmembrane region" description="Helical" evidence="7">
    <location>
        <begin position="142"/>
        <end position="159"/>
    </location>
</feature>
<dbReference type="KEGG" id="vah:G7081_04475"/>
<dbReference type="GO" id="GO:0022857">
    <property type="term" value="F:transmembrane transporter activity"/>
    <property type="evidence" value="ECO:0007669"/>
    <property type="project" value="InterPro"/>
</dbReference>
<evidence type="ECO:0000256" key="1">
    <source>
        <dbReference type="ARBA" id="ARBA00004651"/>
    </source>
</evidence>
<dbReference type="Proteomes" id="UP000500890">
    <property type="component" value="Chromosome"/>
</dbReference>
<feature type="transmembrane region" description="Helical" evidence="7">
    <location>
        <begin position="171"/>
        <end position="190"/>
    </location>
</feature>
<feature type="transmembrane region" description="Helical" evidence="7">
    <location>
        <begin position="226"/>
        <end position="250"/>
    </location>
</feature>
<evidence type="ECO:0000256" key="2">
    <source>
        <dbReference type="ARBA" id="ARBA00022475"/>
    </source>
</evidence>
<keyword evidence="4 7" id="KW-1133">Transmembrane helix</keyword>
<keyword evidence="5 7" id="KW-0472">Membrane</keyword>
<reference evidence="9 10" key="1">
    <citation type="submission" date="2020-03" db="EMBL/GenBank/DDBJ databases">
        <title>Vagococcus sp. nov., isolated from beetles.</title>
        <authorList>
            <person name="Hyun D.-W."/>
            <person name="Bae J.-W."/>
        </authorList>
    </citation>
    <scope>NUCLEOTIDE SEQUENCE [LARGE SCALE GENOMIC DNA]</scope>
    <source>
        <strain evidence="9 10">HDW17A</strain>
    </source>
</reference>
<gene>
    <name evidence="9" type="ORF">G7081_04475</name>
</gene>
<dbReference type="GO" id="GO:0015744">
    <property type="term" value="P:succinate transport"/>
    <property type="evidence" value="ECO:0007669"/>
    <property type="project" value="TreeGrafter"/>
</dbReference>
<evidence type="ECO:0000313" key="9">
    <source>
        <dbReference type="EMBL" id="QIL46372.1"/>
    </source>
</evidence>
<comment type="subcellular location">
    <subcellularLocation>
        <location evidence="1">Cell membrane</location>
        <topology evidence="1">Multi-pass membrane protein</topology>
    </subcellularLocation>
</comment>
<dbReference type="Pfam" id="PF06738">
    <property type="entry name" value="ThrE"/>
    <property type="match status" value="1"/>
</dbReference>
<dbReference type="InterPro" id="IPR050539">
    <property type="entry name" value="ThrE_Dicarb/AminoAcid_Exp"/>
</dbReference>
<dbReference type="RefSeq" id="WP_166007761.1">
    <property type="nucleotide sequence ID" value="NZ_CP049886.1"/>
</dbReference>
<name>A0A6G8AN54_9ENTE</name>
<keyword evidence="3 7" id="KW-0812">Transmembrane</keyword>
<feature type="domain" description="Threonine/serine exporter-like N-terminal" evidence="8">
    <location>
        <begin position="13"/>
        <end position="249"/>
    </location>
</feature>
<keyword evidence="10" id="KW-1185">Reference proteome</keyword>
<feature type="transmembrane region" description="Helical" evidence="7">
    <location>
        <begin position="117"/>
        <end position="136"/>
    </location>
</feature>
<keyword evidence="2" id="KW-1003">Cell membrane</keyword>
<sequence>MAESIDKDYLLETCAFAGKVMLENGAEMFRIEDTMNRIAMNHHNQVGKSFVTQTVVIMGLDSTKSIHMERIKERTTNLGKVSQVNDLSWLFSRDMISIEHLNAELRKIHNDKTPKTILWNVFWAMIISASLMILLGGTWVDFIPTCIVGAGGWLVYELSTKYLRLKYVDEFVGAFSMGILAFFMIKLGWGHSLDDMIIGSIMPLVPGVALTNTVRDLQEGHMLSGVCRGVEALIIALMIGAGITLAFSVMGW</sequence>
<comment type="similarity">
    <text evidence="6">Belongs to the ThrE exporter (TC 2.A.79) family.</text>
</comment>
<accession>A0A6G8AN54</accession>
<evidence type="ECO:0000256" key="7">
    <source>
        <dbReference type="SAM" id="Phobius"/>
    </source>
</evidence>
<dbReference type="PANTHER" id="PTHR34390:SF2">
    <property type="entry name" value="SUCCINATE TRANSPORTER SUBUNIT YJJP-RELATED"/>
    <property type="match status" value="1"/>
</dbReference>
<protein>
    <submittedName>
        <fullName evidence="9">Threonine/serine exporter family protein</fullName>
    </submittedName>
</protein>
<dbReference type="InterPro" id="IPR010619">
    <property type="entry name" value="ThrE-like_N"/>
</dbReference>
<evidence type="ECO:0000313" key="10">
    <source>
        <dbReference type="Proteomes" id="UP000500890"/>
    </source>
</evidence>
<evidence type="ECO:0000256" key="4">
    <source>
        <dbReference type="ARBA" id="ARBA00022989"/>
    </source>
</evidence>
<evidence type="ECO:0000259" key="8">
    <source>
        <dbReference type="Pfam" id="PF06738"/>
    </source>
</evidence>
<organism evidence="9 10">
    <name type="scientific">Vagococcus coleopterorum</name>
    <dbReference type="NCBI Taxonomy" id="2714946"/>
    <lineage>
        <taxon>Bacteria</taxon>
        <taxon>Bacillati</taxon>
        <taxon>Bacillota</taxon>
        <taxon>Bacilli</taxon>
        <taxon>Lactobacillales</taxon>
        <taxon>Enterococcaceae</taxon>
        <taxon>Vagococcus</taxon>
    </lineage>
</organism>
<proteinExistence type="inferred from homology"/>
<evidence type="ECO:0000256" key="5">
    <source>
        <dbReference type="ARBA" id="ARBA00023136"/>
    </source>
</evidence>
<dbReference type="GO" id="GO:0005886">
    <property type="term" value="C:plasma membrane"/>
    <property type="evidence" value="ECO:0007669"/>
    <property type="project" value="UniProtKB-SubCell"/>
</dbReference>
<evidence type="ECO:0000256" key="3">
    <source>
        <dbReference type="ARBA" id="ARBA00022692"/>
    </source>
</evidence>
<dbReference type="PANTHER" id="PTHR34390">
    <property type="entry name" value="UPF0442 PROTEIN YJJB-RELATED"/>
    <property type="match status" value="1"/>
</dbReference>